<accession>A0ABT3H3K2</accession>
<keyword evidence="2" id="KW-0732">Signal</keyword>
<protein>
    <submittedName>
        <fullName evidence="3">Uncharacterized protein</fullName>
    </submittedName>
</protein>
<comment type="caution">
    <text evidence="3">The sequence shown here is derived from an EMBL/GenBank/DDBJ whole genome shotgun (WGS) entry which is preliminary data.</text>
</comment>
<dbReference type="EMBL" id="JAPDFL010000001">
    <property type="protein sequence ID" value="MCW1934406.1"/>
    <property type="molecule type" value="Genomic_DNA"/>
</dbReference>
<feature type="signal peptide" evidence="2">
    <location>
        <begin position="1"/>
        <end position="19"/>
    </location>
</feature>
<dbReference type="RefSeq" id="WP_264507203.1">
    <property type="nucleotide sequence ID" value="NZ_JAPDFL010000001.1"/>
</dbReference>
<evidence type="ECO:0000256" key="2">
    <source>
        <dbReference type="SAM" id="SignalP"/>
    </source>
</evidence>
<dbReference type="Proteomes" id="UP001208938">
    <property type="component" value="Unassembled WGS sequence"/>
</dbReference>
<reference evidence="3 4" key="1">
    <citation type="submission" date="2022-10" db="EMBL/GenBank/DDBJ databases">
        <title>Pararhodobacter sp. nov., isolated from marine algae.</title>
        <authorList>
            <person name="Choi B.J."/>
            <person name="Kim J.M."/>
            <person name="Lee J.K."/>
            <person name="Choi D.G."/>
            <person name="Jeon C.O."/>
        </authorList>
    </citation>
    <scope>NUCLEOTIDE SEQUENCE [LARGE SCALE GENOMIC DNA]</scope>
    <source>
        <strain evidence="3 4">ZQ420</strain>
    </source>
</reference>
<name>A0ABT3H3K2_9RHOB</name>
<gene>
    <name evidence="3" type="ORF">OKW52_19650</name>
</gene>
<feature type="coiled-coil region" evidence="1">
    <location>
        <begin position="291"/>
        <end position="325"/>
    </location>
</feature>
<keyword evidence="4" id="KW-1185">Reference proteome</keyword>
<sequence length="329" mass="35637">MLRTVGFLLLMALATPAWAQDGALPDDPGAVLRRAGASDAEAAQLVIVSRALYDMFTTAAQGAGAAPNPLGPVFEVLYNSPDLTSDIALTRISKLIEGQEVLLTGTHLMADQLAIHARIAQLRELAGRLEMVRNRMALPVPELDRPPMPMPMPMPAPVPMPEPDPAVPPEAAGLDPAAQCLRRCDAQQNEIATLTQDYFRANRDHASSVEAYVYARSWYDTLLSSRSALELQIRAAESQIQTLTREIGETPWQSERLRLARDVGDLNGLRDALQSRLASPDLDPVITRRALDAAEQALASQTAAYNDAAARLRAAERAAQECRSACDTP</sequence>
<organism evidence="3 4">
    <name type="scientific">Pararhodobacter zhoushanensis</name>
    <dbReference type="NCBI Taxonomy" id="2479545"/>
    <lineage>
        <taxon>Bacteria</taxon>
        <taxon>Pseudomonadati</taxon>
        <taxon>Pseudomonadota</taxon>
        <taxon>Alphaproteobacteria</taxon>
        <taxon>Rhodobacterales</taxon>
        <taxon>Paracoccaceae</taxon>
        <taxon>Pararhodobacter</taxon>
    </lineage>
</organism>
<evidence type="ECO:0000313" key="4">
    <source>
        <dbReference type="Proteomes" id="UP001208938"/>
    </source>
</evidence>
<feature type="chain" id="PRO_5045488913" evidence="2">
    <location>
        <begin position="20"/>
        <end position="329"/>
    </location>
</feature>
<keyword evidence="1" id="KW-0175">Coiled coil</keyword>
<proteinExistence type="predicted"/>
<evidence type="ECO:0000256" key="1">
    <source>
        <dbReference type="SAM" id="Coils"/>
    </source>
</evidence>
<evidence type="ECO:0000313" key="3">
    <source>
        <dbReference type="EMBL" id="MCW1934406.1"/>
    </source>
</evidence>